<proteinExistence type="predicted"/>
<accession>A0AA86SBQ5</accession>
<sequence>MNSSRHRPLHTCAVSILAMVDIAVGKTQHINGPLGSTLKRVTKSAKFATPLIYNMQIQWLTILSFIDDAILAIEKVTAKLFPPSTRVFDKVDEIVVMIVSLPEEFDDAMNKFPAIIHEVPFLDWALTLVISRLNGLVSTLNHWGHENSRVNEKTIGVDKSCNEGCMDSSNYMKSENLENFPPIISECEFKVVHDPALLSHVRASYKEALERGKEVNPHEKQNQGCEVDRGDDCEGKEGREKSDGIIKKCDDHITKSQVGERESVKEALLELFESSWHEEDGSY</sequence>
<dbReference type="Gramene" id="rna-AYBTSS11_LOCUS7024">
    <property type="protein sequence ID" value="CAJ1935651.1"/>
    <property type="gene ID" value="gene-AYBTSS11_LOCUS7024"/>
</dbReference>
<dbReference type="Proteomes" id="UP001189624">
    <property type="component" value="Chromosome 3"/>
</dbReference>
<reference evidence="2" key="1">
    <citation type="submission" date="2023-10" db="EMBL/GenBank/DDBJ databases">
        <authorList>
            <person name="Domelevo Entfellner J.-B."/>
        </authorList>
    </citation>
    <scope>NUCLEOTIDE SEQUENCE</scope>
</reference>
<organism evidence="2 3">
    <name type="scientific">Sphenostylis stenocarpa</name>
    <dbReference type="NCBI Taxonomy" id="92480"/>
    <lineage>
        <taxon>Eukaryota</taxon>
        <taxon>Viridiplantae</taxon>
        <taxon>Streptophyta</taxon>
        <taxon>Embryophyta</taxon>
        <taxon>Tracheophyta</taxon>
        <taxon>Spermatophyta</taxon>
        <taxon>Magnoliopsida</taxon>
        <taxon>eudicotyledons</taxon>
        <taxon>Gunneridae</taxon>
        <taxon>Pentapetalae</taxon>
        <taxon>rosids</taxon>
        <taxon>fabids</taxon>
        <taxon>Fabales</taxon>
        <taxon>Fabaceae</taxon>
        <taxon>Papilionoideae</taxon>
        <taxon>50 kb inversion clade</taxon>
        <taxon>NPAAA clade</taxon>
        <taxon>indigoferoid/millettioid clade</taxon>
        <taxon>Phaseoleae</taxon>
        <taxon>Sphenostylis</taxon>
    </lineage>
</organism>
<feature type="region of interest" description="Disordered" evidence="1">
    <location>
        <begin position="210"/>
        <end position="244"/>
    </location>
</feature>
<name>A0AA86SBQ5_9FABA</name>
<dbReference type="EMBL" id="OY731400">
    <property type="protein sequence ID" value="CAJ1935651.1"/>
    <property type="molecule type" value="Genomic_DNA"/>
</dbReference>
<evidence type="ECO:0000256" key="1">
    <source>
        <dbReference type="SAM" id="MobiDB-lite"/>
    </source>
</evidence>
<gene>
    <name evidence="2" type="ORF">AYBTSS11_LOCUS7024</name>
</gene>
<keyword evidence="3" id="KW-1185">Reference proteome</keyword>
<dbReference type="AlphaFoldDB" id="A0AA86SBQ5"/>
<protein>
    <submittedName>
        <fullName evidence="2">Uncharacterized protein</fullName>
    </submittedName>
</protein>
<evidence type="ECO:0000313" key="2">
    <source>
        <dbReference type="EMBL" id="CAJ1935651.1"/>
    </source>
</evidence>
<dbReference type="PANTHER" id="PTHR37710:SF1">
    <property type="entry name" value="TRANSMEMBRANE PROTEIN"/>
    <property type="match status" value="1"/>
</dbReference>
<dbReference type="PANTHER" id="PTHR37710">
    <property type="entry name" value="TRANSMEMBRANE PROTEIN"/>
    <property type="match status" value="1"/>
</dbReference>
<evidence type="ECO:0000313" key="3">
    <source>
        <dbReference type="Proteomes" id="UP001189624"/>
    </source>
</evidence>